<dbReference type="PANTHER" id="PTHR48111">
    <property type="entry name" value="REGULATOR OF RPOS"/>
    <property type="match status" value="1"/>
</dbReference>
<dbReference type="OrthoDB" id="9790442at2"/>
<dbReference type="SUPFAM" id="SSF52172">
    <property type="entry name" value="CheY-like"/>
    <property type="match status" value="1"/>
</dbReference>
<dbReference type="GO" id="GO:0006355">
    <property type="term" value="P:regulation of DNA-templated transcription"/>
    <property type="evidence" value="ECO:0007669"/>
    <property type="project" value="InterPro"/>
</dbReference>
<dbReference type="KEGG" id="bths:CNY62_12225"/>
<dbReference type="Proteomes" id="UP000243591">
    <property type="component" value="Chromosome"/>
</dbReference>
<dbReference type="GO" id="GO:0000156">
    <property type="term" value="F:phosphorelay response regulator activity"/>
    <property type="evidence" value="ECO:0007669"/>
    <property type="project" value="TreeGrafter"/>
</dbReference>
<dbReference type="Gene3D" id="6.10.250.690">
    <property type="match status" value="1"/>
</dbReference>
<accession>A0A1D2L6E0</accession>
<evidence type="ECO:0000256" key="3">
    <source>
        <dbReference type="ARBA" id="ARBA00023015"/>
    </source>
</evidence>
<dbReference type="SMART" id="SM00448">
    <property type="entry name" value="REC"/>
    <property type="match status" value="1"/>
</dbReference>
<reference evidence="10 11" key="1">
    <citation type="submission" date="2017-09" db="EMBL/GenBank/DDBJ databases">
        <title>Complete Genome Sequences of Two Strains of the Meat Spoilage Bacterium Brochothrix thermosphacta Isolated from Ground Chicken.</title>
        <authorList>
            <person name="Paoli G.C."/>
            <person name="Wijey C."/>
            <person name="Chen C.-Y."/>
            <person name="Nguyen L."/>
            <person name="Yan X."/>
            <person name="Irwin P.L."/>
        </authorList>
    </citation>
    <scope>NUCLEOTIDE SEQUENCE [LARGE SCALE GENOMIC DNA]</scope>
    <source>
        <strain evidence="10 11">BI</strain>
    </source>
</reference>
<feature type="modified residue" description="4-aspartylphosphate" evidence="6">
    <location>
        <position position="51"/>
    </location>
</feature>
<dbReference type="InterPro" id="IPR036388">
    <property type="entry name" value="WH-like_DNA-bd_sf"/>
</dbReference>
<evidence type="ECO:0000256" key="5">
    <source>
        <dbReference type="ARBA" id="ARBA00023163"/>
    </source>
</evidence>
<dbReference type="PROSITE" id="PS51755">
    <property type="entry name" value="OMPR_PHOB"/>
    <property type="match status" value="1"/>
</dbReference>
<dbReference type="SMART" id="SM00862">
    <property type="entry name" value="Trans_reg_C"/>
    <property type="match status" value="1"/>
</dbReference>
<dbReference type="Pfam" id="PF00072">
    <property type="entry name" value="Response_reg"/>
    <property type="match status" value="1"/>
</dbReference>
<dbReference type="Gene3D" id="3.40.50.2300">
    <property type="match status" value="1"/>
</dbReference>
<proteinExistence type="predicted"/>
<sequence length="229" mass="26276">MKLLVVEDDSDLRSALVEGLRHSGYAVDEAENGEDALFQYETENYDLMILDLNLPERDGFSVLEKIREADLEFKVLILSARNQAEDKVRGLDVGANDYLTKPFDFIELEARIRNLLRRQFIQEKTDLEVAGIKMSIDKNQVLVNETELKLTKKEFSILRYLLMTPNKVVSQEELISHVWDSHANQFSSSIRVHIASLRKKLKEQLGYDVIGTKVGVGYYLVKETGEEHV</sequence>
<dbReference type="InterPro" id="IPR039420">
    <property type="entry name" value="WalR-like"/>
</dbReference>
<dbReference type="Gene3D" id="1.10.10.10">
    <property type="entry name" value="Winged helix-like DNA-binding domain superfamily/Winged helix DNA-binding domain"/>
    <property type="match status" value="1"/>
</dbReference>
<dbReference type="GO" id="GO:0005829">
    <property type="term" value="C:cytosol"/>
    <property type="evidence" value="ECO:0007669"/>
    <property type="project" value="TreeGrafter"/>
</dbReference>
<keyword evidence="2" id="KW-0902">Two-component regulatory system</keyword>
<keyword evidence="1 6" id="KW-0597">Phosphoprotein</keyword>
<dbReference type="PROSITE" id="PS50110">
    <property type="entry name" value="RESPONSE_REGULATORY"/>
    <property type="match status" value="1"/>
</dbReference>
<keyword evidence="11" id="KW-1185">Reference proteome</keyword>
<gene>
    <name evidence="10" type="ORF">CNY62_12225</name>
</gene>
<feature type="domain" description="OmpR/PhoB-type" evidence="9">
    <location>
        <begin position="124"/>
        <end position="222"/>
    </location>
</feature>
<dbReference type="Pfam" id="PF00486">
    <property type="entry name" value="Trans_reg_C"/>
    <property type="match status" value="1"/>
</dbReference>
<dbReference type="FunFam" id="3.40.50.2300:FF:000002">
    <property type="entry name" value="DNA-binding response regulator PhoP"/>
    <property type="match status" value="1"/>
</dbReference>
<evidence type="ECO:0000256" key="7">
    <source>
        <dbReference type="PROSITE-ProRule" id="PRU01091"/>
    </source>
</evidence>
<dbReference type="EMBL" id="CP023483">
    <property type="protein sequence ID" value="ATF27068.1"/>
    <property type="molecule type" value="Genomic_DNA"/>
</dbReference>
<organism evidence="10 11">
    <name type="scientific">Brochothrix thermosphacta</name>
    <name type="common">Microbacterium thermosphactum</name>
    <dbReference type="NCBI Taxonomy" id="2756"/>
    <lineage>
        <taxon>Bacteria</taxon>
        <taxon>Bacillati</taxon>
        <taxon>Bacillota</taxon>
        <taxon>Bacilli</taxon>
        <taxon>Bacillales</taxon>
        <taxon>Listeriaceae</taxon>
        <taxon>Brochothrix</taxon>
    </lineage>
</organism>
<evidence type="ECO:0000256" key="1">
    <source>
        <dbReference type="ARBA" id="ARBA00022553"/>
    </source>
</evidence>
<feature type="DNA-binding region" description="OmpR/PhoB-type" evidence="7">
    <location>
        <begin position="124"/>
        <end position="222"/>
    </location>
</feature>
<dbReference type="InterPro" id="IPR001867">
    <property type="entry name" value="OmpR/PhoB-type_DNA-bd"/>
</dbReference>
<name>A0A1D2L6E0_BROTH</name>
<evidence type="ECO:0000256" key="6">
    <source>
        <dbReference type="PROSITE-ProRule" id="PRU00169"/>
    </source>
</evidence>
<dbReference type="AlphaFoldDB" id="A0A1D2L6E0"/>
<keyword evidence="3" id="KW-0805">Transcription regulation</keyword>
<evidence type="ECO:0000313" key="11">
    <source>
        <dbReference type="Proteomes" id="UP000243591"/>
    </source>
</evidence>
<dbReference type="GO" id="GO:0000976">
    <property type="term" value="F:transcription cis-regulatory region binding"/>
    <property type="evidence" value="ECO:0007669"/>
    <property type="project" value="TreeGrafter"/>
</dbReference>
<keyword evidence="4 7" id="KW-0238">DNA-binding</keyword>
<evidence type="ECO:0000313" key="10">
    <source>
        <dbReference type="EMBL" id="ATF27068.1"/>
    </source>
</evidence>
<evidence type="ECO:0000259" key="9">
    <source>
        <dbReference type="PROSITE" id="PS51755"/>
    </source>
</evidence>
<evidence type="ECO:0000259" key="8">
    <source>
        <dbReference type="PROSITE" id="PS50110"/>
    </source>
</evidence>
<evidence type="ECO:0000256" key="2">
    <source>
        <dbReference type="ARBA" id="ARBA00023012"/>
    </source>
</evidence>
<feature type="domain" description="Response regulatory" evidence="8">
    <location>
        <begin position="2"/>
        <end position="116"/>
    </location>
</feature>
<evidence type="ECO:0000256" key="4">
    <source>
        <dbReference type="ARBA" id="ARBA00023125"/>
    </source>
</evidence>
<dbReference type="InterPro" id="IPR001789">
    <property type="entry name" value="Sig_transdc_resp-reg_receiver"/>
</dbReference>
<protein>
    <submittedName>
        <fullName evidence="10">DNA-binding response regulator</fullName>
    </submittedName>
</protein>
<dbReference type="CDD" id="cd00383">
    <property type="entry name" value="trans_reg_C"/>
    <property type="match status" value="1"/>
</dbReference>
<dbReference type="RefSeq" id="WP_029090970.1">
    <property type="nucleotide sequence ID" value="NZ_CP023483.1"/>
</dbReference>
<dbReference type="GO" id="GO:0032993">
    <property type="term" value="C:protein-DNA complex"/>
    <property type="evidence" value="ECO:0007669"/>
    <property type="project" value="TreeGrafter"/>
</dbReference>
<dbReference type="PANTHER" id="PTHR48111:SF1">
    <property type="entry name" value="TWO-COMPONENT RESPONSE REGULATOR ORR33"/>
    <property type="match status" value="1"/>
</dbReference>
<dbReference type="InterPro" id="IPR011006">
    <property type="entry name" value="CheY-like_superfamily"/>
</dbReference>
<keyword evidence="5" id="KW-0804">Transcription</keyword>